<dbReference type="AlphaFoldDB" id="A0A8T2NC77"/>
<sequence length="103" mass="10875">MTARHVSVTHAVCSLCNRTFSKPEVEGGAILLGSSHENEYQFGENAGTFTAVASLTDRLTCGGLLINSGSAHPSEKFLRSSDSAGGHRCSSSLRDPAQVKPIR</sequence>
<reference evidence="2" key="1">
    <citation type="thesis" date="2021" institute="BYU ScholarsArchive" country="Provo, UT, USA">
        <title>Applications of and Algorithms for Genome Assembly and Genomic Analyses with an Emphasis on Marine Teleosts.</title>
        <authorList>
            <person name="Pickett B.D."/>
        </authorList>
    </citation>
    <scope>NUCLEOTIDE SEQUENCE</scope>
    <source>
        <strain evidence="2">HI-2016</strain>
    </source>
</reference>
<organism evidence="2 3">
    <name type="scientific">Albula glossodonta</name>
    <name type="common">roundjaw bonefish</name>
    <dbReference type="NCBI Taxonomy" id="121402"/>
    <lineage>
        <taxon>Eukaryota</taxon>
        <taxon>Metazoa</taxon>
        <taxon>Chordata</taxon>
        <taxon>Craniata</taxon>
        <taxon>Vertebrata</taxon>
        <taxon>Euteleostomi</taxon>
        <taxon>Actinopterygii</taxon>
        <taxon>Neopterygii</taxon>
        <taxon>Teleostei</taxon>
        <taxon>Albuliformes</taxon>
        <taxon>Albulidae</taxon>
        <taxon>Albula</taxon>
    </lineage>
</organism>
<keyword evidence="3" id="KW-1185">Reference proteome</keyword>
<evidence type="ECO:0000313" key="2">
    <source>
        <dbReference type="EMBL" id="KAG9337436.1"/>
    </source>
</evidence>
<gene>
    <name evidence="2" type="ORF">JZ751_028727</name>
</gene>
<dbReference type="Proteomes" id="UP000824540">
    <property type="component" value="Unassembled WGS sequence"/>
</dbReference>
<protein>
    <submittedName>
        <fullName evidence="2">Uncharacterized protein</fullName>
    </submittedName>
</protein>
<proteinExistence type="predicted"/>
<dbReference type="EMBL" id="JAFBMS010000088">
    <property type="protein sequence ID" value="KAG9337436.1"/>
    <property type="molecule type" value="Genomic_DNA"/>
</dbReference>
<evidence type="ECO:0000256" key="1">
    <source>
        <dbReference type="SAM" id="MobiDB-lite"/>
    </source>
</evidence>
<feature type="region of interest" description="Disordered" evidence="1">
    <location>
        <begin position="74"/>
        <end position="103"/>
    </location>
</feature>
<name>A0A8T2NC77_9TELE</name>
<accession>A0A8T2NC77</accession>
<comment type="caution">
    <text evidence="2">The sequence shown here is derived from an EMBL/GenBank/DDBJ whole genome shotgun (WGS) entry which is preliminary data.</text>
</comment>
<evidence type="ECO:0000313" key="3">
    <source>
        <dbReference type="Proteomes" id="UP000824540"/>
    </source>
</evidence>